<dbReference type="AlphaFoldDB" id="A0A7Y0HB86"/>
<evidence type="ECO:0000256" key="1">
    <source>
        <dbReference type="ARBA" id="ARBA00022801"/>
    </source>
</evidence>
<dbReference type="PANTHER" id="PTHR43540">
    <property type="entry name" value="PEROXYUREIDOACRYLATE/UREIDOACRYLATE AMIDOHYDROLASE-RELATED"/>
    <property type="match status" value="1"/>
</dbReference>
<proteinExistence type="predicted"/>
<dbReference type="Proteomes" id="UP000570493">
    <property type="component" value="Unassembled WGS sequence"/>
</dbReference>
<keyword evidence="1" id="KW-0378">Hydrolase</keyword>
<evidence type="ECO:0000313" key="4">
    <source>
        <dbReference type="Proteomes" id="UP000570493"/>
    </source>
</evidence>
<dbReference type="InterPro" id="IPR050272">
    <property type="entry name" value="Isochorismatase-like_hydrls"/>
</dbReference>
<keyword evidence="4" id="KW-1185">Reference proteome</keyword>
<evidence type="ECO:0000313" key="3">
    <source>
        <dbReference type="EMBL" id="NMM39607.1"/>
    </source>
</evidence>
<dbReference type="PANTHER" id="PTHR43540:SF3">
    <property type="entry name" value="ENTEROBACTIN SYNTHASE COMPONENT B"/>
    <property type="match status" value="1"/>
</dbReference>
<dbReference type="InterPro" id="IPR016291">
    <property type="entry name" value="Isochorismatase"/>
</dbReference>
<comment type="caution">
    <text evidence="3">The sequence shown here is derived from an EMBL/GenBank/DDBJ whole genome shotgun (WGS) entry which is preliminary data.</text>
</comment>
<name>A0A7Y0HB86_9GAMM</name>
<dbReference type="PIRSF" id="PIRSF001111">
    <property type="entry name" value="Isochorismatase"/>
    <property type="match status" value="1"/>
</dbReference>
<dbReference type="Gene3D" id="3.40.50.850">
    <property type="entry name" value="Isochorismatase-like"/>
    <property type="match status" value="1"/>
</dbReference>
<dbReference type="Pfam" id="PF00857">
    <property type="entry name" value="Isochorismatase"/>
    <property type="match status" value="1"/>
</dbReference>
<dbReference type="SUPFAM" id="SSF52499">
    <property type="entry name" value="Isochorismatase-like hydrolases"/>
    <property type="match status" value="1"/>
</dbReference>
<dbReference type="EMBL" id="JABBMT010000002">
    <property type="protein sequence ID" value="NMM39607.1"/>
    <property type="molecule type" value="Genomic_DNA"/>
</dbReference>
<dbReference type="GO" id="GO:0008908">
    <property type="term" value="F:isochorismatase activity"/>
    <property type="evidence" value="ECO:0007669"/>
    <property type="project" value="InterPro"/>
</dbReference>
<reference evidence="3" key="1">
    <citation type="submission" date="2020-04" db="EMBL/GenBank/DDBJ databases">
        <title>Genome Sequencing for Pseudoaltermonas arctica.</title>
        <authorList>
            <person name="Elkins N.S."/>
        </authorList>
    </citation>
    <scope>NUCLEOTIDE SEQUENCE [LARGE SCALE GENOMIC DNA]</scope>
    <source>
        <strain evidence="3">NEC-BIFX-2020_0012</strain>
    </source>
</reference>
<dbReference type="InterPro" id="IPR036380">
    <property type="entry name" value="Isochorismatase-like_sf"/>
</dbReference>
<dbReference type="InterPro" id="IPR000868">
    <property type="entry name" value="Isochorismatase-like_dom"/>
</dbReference>
<sequence>MTIPAIQDYAFPTANEYPAAKVDWAIEPKKAALLIHDMQDYFINFYHPASPMMSRVIKQISALKAWAKEQRIPVYYTAQPAEQSDESRGLLTDMWGPGLTAKPELANIVASLTPEQSDRLLTKWRYSAFFLSDLAEQMMQEQRDQLIICGIYAHIGVLQTAAEAFMKSIKPFVMADAIADFSRDDHLYALRYVQRNLGMVSTVTESIAIDSLISS</sequence>
<feature type="domain" description="Isochorismatase-like" evidence="2">
    <location>
        <begin position="31"/>
        <end position="204"/>
    </location>
</feature>
<dbReference type="RefSeq" id="WP_169018335.1">
    <property type="nucleotide sequence ID" value="NZ_JABBMT010000002.1"/>
</dbReference>
<protein>
    <submittedName>
        <fullName evidence="3">Isochorismatase family protein</fullName>
    </submittedName>
</protein>
<dbReference type="PRINTS" id="PR01398">
    <property type="entry name" value="ISCHRISMTASE"/>
</dbReference>
<gene>
    <name evidence="3" type="ORF">HHO47_01820</name>
</gene>
<evidence type="ECO:0000259" key="2">
    <source>
        <dbReference type="Pfam" id="PF00857"/>
    </source>
</evidence>
<accession>A0A7Y0HB86</accession>
<organism evidence="3 4">
    <name type="scientific">Pseudoalteromonas arctica</name>
    <dbReference type="NCBI Taxonomy" id="394751"/>
    <lineage>
        <taxon>Bacteria</taxon>
        <taxon>Pseudomonadati</taxon>
        <taxon>Pseudomonadota</taxon>
        <taxon>Gammaproteobacteria</taxon>
        <taxon>Alteromonadales</taxon>
        <taxon>Pseudoalteromonadaceae</taxon>
        <taxon>Pseudoalteromonas</taxon>
    </lineage>
</organism>